<dbReference type="AlphaFoldDB" id="L0DSJ8"/>
<evidence type="ECO:0000256" key="2">
    <source>
        <dbReference type="ARBA" id="ARBA00022519"/>
    </source>
</evidence>
<accession>L0DSJ8</accession>
<dbReference type="PANTHER" id="PTHR34128">
    <property type="entry name" value="CYTOCHROME C-TYPE BIOGENESIS PROTEIN CCME HOMOLOG, MITOCHONDRIAL"/>
    <property type="match status" value="1"/>
</dbReference>
<keyword evidence="3 12" id="KW-0349">Heme</keyword>
<dbReference type="NCBIfam" id="NF009729">
    <property type="entry name" value="PRK13254.1-3"/>
    <property type="match status" value="1"/>
</dbReference>
<evidence type="ECO:0000256" key="1">
    <source>
        <dbReference type="ARBA" id="ARBA00022475"/>
    </source>
</evidence>
<dbReference type="GO" id="GO:0017003">
    <property type="term" value="P:protein-heme linkage"/>
    <property type="evidence" value="ECO:0007669"/>
    <property type="project" value="UniProtKB-UniRule"/>
</dbReference>
<evidence type="ECO:0000256" key="10">
    <source>
        <dbReference type="ARBA" id="ARBA00023136"/>
    </source>
</evidence>
<evidence type="ECO:0000256" key="5">
    <source>
        <dbReference type="ARBA" id="ARBA00022723"/>
    </source>
</evidence>
<dbReference type="KEGG" id="tni:TVNIR_2025"/>
<reference evidence="15" key="2">
    <citation type="submission" date="2015-12" db="EMBL/GenBank/DDBJ databases">
        <authorList>
            <person name="Shamseldin A."/>
            <person name="Moawad H."/>
            <person name="Abd El-Rahim W.M."/>
            <person name="Sadowsky M.J."/>
        </authorList>
    </citation>
    <scope>NUCLEOTIDE SEQUENCE</scope>
    <source>
        <strain evidence="15">DSM 14787</strain>
    </source>
</reference>
<dbReference type="KEGG" id="tni:TVNIR_0267"/>
<proteinExistence type="inferred from homology"/>
<keyword evidence="7 12" id="KW-0735">Signal-anchor</keyword>
<dbReference type="Proteomes" id="UP000010809">
    <property type="component" value="Chromosome"/>
</dbReference>
<dbReference type="GO" id="GO:0017004">
    <property type="term" value="P:cytochrome complex assembly"/>
    <property type="evidence" value="ECO:0007669"/>
    <property type="project" value="UniProtKB-KW"/>
</dbReference>
<name>L0DSJ8_THIND</name>
<dbReference type="Gene3D" id="2.40.50.140">
    <property type="entry name" value="Nucleic acid-binding proteins"/>
    <property type="match status" value="1"/>
</dbReference>
<protein>
    <recommendedName>
        <fullName evidence="12">Cytochrome c-type biogenesis protein CcmE</fullName>
    </recommendedName>
    <alternativeName>
        <fullName evidence="12">Cytochrome c maturation protein E</fullName>
    </alternativeName>
    <alternativeName>
        <fullName evidence="12">Heme chaperone CcmE</fullName>
    </alternativeName>
</protein>
<dbReference type="SUPFAM" id="SSF82093">
    <property type="entry name" value="Heme chaperone CcmE"/>
    <property type="match status" value="1"/>
</dbReference>
<keyword evidence="4 12" id="KW-0812">Transmembrane</keyword>
<dbReference type="InterPro" id="IPR012340">
    <property type="entry name" value="NA-bd_OB-fold"/>
</dbReference>
<keyword evidence="6 12" id="KW-0201">Cytochrome c-type biogenesis</keyword>
<comment type="subcellular location">
    <subcellularLocation>
        <location evidence="12">Cell inner membrane</location>
        <topology evidence="12">Single-pass type II membrane protein</topology>
        <orientation evidence="12">Periplasmic side</orientation>
    </subcellularLocation>
</comment>
<evidence type="ECO:0000313" key="17">
    <source>
        <dbReference type="Proteomes" id="UP000010809"/>
    </source>
</evidence>
<feature type="binding site" description="covalent" evidence="12 13">
    <location>
        <position position="123"/>
    </location>
    <ligand>
        <name>heme</name>
        <dbReference type="ChEBI" id="CHEBI:30413"/>
    </ligand>
</feature>
<organism evidence="15 17">
    <name type="scientific">Thioalkalivibrio nitratireducens (strain DSM 14787 / UNIQEM 213 / ALEN2)</name>
    <dbReference type="NCBI Taxonomy" id="1255043"/>
    <lineage>
        <taxon>Bacteria</taxon>
        <taxon>Pseudomonadati</taxon>
        <taxon>Pseudomonadota</taxon>
        <taxon>Gammaproteobacteria</taxon>
        <taxon>Chromatiales</taxon>
        <taxon>Ectothiorhodospiraceae</taxon>
        <taxon>Thioalkalivibrio</taxon>
    </lineage>
</organism>
<dbReference type="eggNOG" id="COG2332">
    <property type="taxonomic scope" value="Bacteria"/>
</dbReference>
<feature type="topological domain" description="Periplasmic" evidence="12">
    <location>
        <begin position="29"/>
        <end position="173"/>
    </location>
</feature>
<keyword evidence="17" id="KW-1185">Reference proteome</keyword>
<keyword evidence="2 12" id="KW-0997">Cell inner membrane</keyword>
<dbReference type="STRING" id="1255043.TVNIR_0267"/>
<evidence type="ECO:0000256" key="3">
    <source>
        <dbReference type="ARBA" id="ARBA00022617"/>
    </source>
</evidence>
<dbReference type="EMBL" id="CP003989">
    <property type="protein sequence ID" value="AGA33686.1"/>
    <property type="molecule type" value="Genomic_DNA"/>
</dbReference>
<dbReference type="HAMAP" id="MF_01959">
    <property type="entry name" value="CcmE"/>
    <property type="match status" value="1"/>
</dbReference>
<dbReference type="HOGENOM" id="CLU_079503_1_1_6"/>
<evidence type="ECO:0000256" key="13">
    <source>
        <dbReference type="PIRSR" id="PIRSR604329-50"/>
    </source>
</evidence>
<dbReference type="InterPro" id="IPR036127">
    <property type="entry name" value="CcmE-like_sf"/>
</dbReference>
<evidence type="ECO:0000256" key="6">
    <source>
        <dbReference type="ARBA" id="ARBA00022748"/>
    </source>
</evidence>
<dbReference type="NCBIfam" id="NF009727">
    <property type="entry name" value="PRK13254.1-1"/>
    <property type="match status" value="1"/>
</dbReference>
<gene>
    <name evidence="12" type="primary">ccmE</name>
    <name evidence="12" type="synonym">cycJ</name>
    <name evidence="15" type="ordered locus">TVNIR_0267</name>
    <name evidence="16" type="ordered locus">TVNIR_2025</name>
</gene>
<keyword evidence="8 12" id="KW-1133">Transmembrane helix</keyword>
<feature type="region of interest" description="Disordered" evidence="14">
    <location>
        <begin position="146"/>
        <end position="173"/>
    </location>
</feature>
<evidence type="ECO:0000313" key="15">
    <source>
        <dbReference type="EMBL" id="AGA31978.1"/>
    </source>
</evidence>
<evidence type="ECO:0000256" key="4">
    <source>
        <dbReference type="ARBA" id="ARBA00022692"/>
    </source>
</evidence>
<evidence type="ECO:0000256" key="9">
    <source>
        <dbReference type="ARBA" id="ARBA00023004"/>
    </source>
</evidence>
<evidence type="ECO:0000313" key="16">
    <source>
        <dbReference type="EMBL" id="AGA33686.1"/>
    </source>
</evidence>
<feature type="compositionally biased region" description="Gly residues" evidence="14">
    <location>
        <begin position="156"/>
        <end position="173"/>
    </location>
</feature>
<comment type="similarity">
    <text evidence="12">Belongs to the CcmE/CycJ family.</text>
</comment>
<keyword evidence="10 12" id="KW-0472">Membrane</keyword>
<evidence type="ECO:0000256" key="11">
    <source>
        <dbReference type="ARBA" id="ARBA00056663"/>
    </source>
</evidence>
<dbReference type="InterPro" id="IPR004329">
    <property type="entry name" value="CcmE"/>
</dbReference>
<keyword evidence="9 12" id="KW-0408">Iron</keyword>
<dbReference type="GO" id="GO:0020037">
    <property type="term" value="F:heme binding"/>
    <property type="evidence" value="ECO:0007669"/>
    <property type="project" value="InterPro"/>
</dbReference>
<sequence length="173" mass="18159">MKTRQKRLLLVAGGLASLAVVAGLVLNAFRDNLVFFYTPSDIVADIVPMERTFRIGGLVEDGSVQRAEDGVTVHFRVTDTAVAVPVVYHGILPNLFREGQGVVAVGSLQDGGVFKASQVMARHDETYMPPEAAEAIERAQREQARTVGAADAAVGGHPGGTPGGYSGGYSGGY</sequence>
<dbReference type="OrthoDB" id="9793584at2"/>
<dbReference type="EMBL" id="CP003989">
    <property type="protein sequence ID" value="AGA31978.1"/>
    <property type="molecule type" value="Genomic_DNA"/>
</dbReference>
<evidence type="ECO:0000256" key="14">
    <source>
        <dbReference type="SAM" id="MobiDB-lite"/>
    </source>
</evidence>
<dbReference type="Pfam" id="PF03100">
    <property type="entry name" value="CcmE"/>
    <property type="match status" value="1"/>
</dbReference>
<dbReference type="PATRIC" id="fig|1255043.3.peg.2047"/>
<comment type="function">
    <text evidence="11 12">Heme chaperone required for the biogenesis of c-type cytochromes. Transiently binds heme delivered by CcmC and transfers the heme to apo-cytochromes in a process facilitated by CcmF and CcmH.</text>
</comment>
<dbReference type="FunFam" id="2.40.50.140:FF:000104">
    <property type="entry name" value="Cytochrome c-type biogenesis protein CcmE"/>
    <property type="match status" value="1"/>
</dbReference>
<keyword evidence="1 12" id="KW-1003">Cell membrane</keyword>
<feature type="binding site" description="axial binding residue" evidence="12 13">
    <location>
        <position position="127"/>
    </location>
    <ligand>
        <name>heme</name>
        <dbReference type="ChEBI" id="CHEBI:30413"/>
    </ligand>
    <ligandPart>
        <name>Fe</name>
        <dbReference type="ChEBI" id="CHEBI:18248"/>
    </ligandPart>
</feature>
<evidence type="ECO:0000256" key="12">
    <source>
        <dbReference type="HAMAP-Rule" id="MF_01959"/>
    </source>
</evidence>
<feature type="topological domain" description="Cytoplasmic" evidence="12">
    <location>
        <begin position="1"/>
        <end position="7"/>
    </location>
</feature>
<dbReference type="GO" id="GO:0046872">
    <property type="term" value="F:metal ion binding"/>
    <property type="evidence" value="ECO:0007669"/>
    <property type="project" value="UniProtKB-KW"/>
</dbReference>
<keyword evidence="5 12" id="KW-0479">Metal-binding</keyword>
<dbReference type="NCBIfam" id="NF009731">
    <property type="entry name" value="PRK13254.1-5"/>
    <property type="match status" value="1"/>
</dbReference>
<dbReference type="PANTHER" id="PTHR34128:SF2">
    <property type="entry name" value="CYTOCHROME C-TYPE BIOGENESIS PROTEIN CCME HOMOLOG, MITOCHONDRIAL"/>
    <property type="match status" value="1"/>
</dbReference>
<evidence type="ECO:0000256" key="7">
    <source>
        <dbReference type="ARBA" id="ARBA00022968"/>
    </source>
</evidence>
<dbReference type="RefSeq" id="WP_015257133.1">
    <property type="nucleotide sequence ID" value="NC_019902.2"/>
</dbReference>
<dbReference type="GO" id="GO:0005886">
    <property type="term" value="C:plasma membrane"/>
    <property type="evidence" value="ECO:0007669"/>
    <property type="project" value="UniProtKB-SubCell"/>
</dbReference>
<reference evidence="17" key="1">
    <citation type="submission" date="2012-12" db="EMBL/GenBank/DDBJ databases">
        <title>Complete sequence of Thioalkalivibrio nitratireducens.</title>
        <authorList>
            <person name="Tikhonova T.V."/>
            <person name="Pavlov A.R."/>
            <person name="Beletsky A.V."/>
            <person name="Mardanov A.V."/>
            <person name="Sorokin D.Y."/>
            <person name="Ravin N.V."/>
            <person name="Popov V.O."/>
        </authorList>
    </citation>
    <scope>NUCLEOTIDE SEQUENCE [LARGE SCALE GENOMIC DNA]</scope>
    <source>
        <strain evidence="17">DSM 14787 / UNIQEM 213 / ALEN2</strain>
    </source>
</reference>
<evidence type="ECO:0000256" key="8">
    <source>
        <dbReference type="ARBA" id="ARBA00022989"/>
    </source>
</evidence>